<dbReference type="Proteomes" id="UP000308901">
    <property type="component" value="Unassembled WGS sequence"/>
</dbReference>
<dbReference type="GO" id="GO:0032259">
    <property type="term" value="P:methylation"/>
    <property type="evidence" value="ECO:0007669"/>
    <property type="project" value="UniProtKB-KW"/>
</dbReference>
<name>A0A5R8Y0Y9_9BACT</name>
<evidence type="ECO:0000313" key="1">
    <source>
        <dbReference type="EMBL" id="TLP38519.1"/>
    </source>
</evidence>
<reference evidence="1 2" key="1">
    <citation type="submission" date="2019-05" db="EMBL/GenBank/DDBJ databases">
        <title>Arcobacter sp. nov., isolated from sea sediment.</title>
        <authorList>
            <person name="Kim W."/>
        </authorList>
    </citation>
    <scope>NUCLEOTIDE SEQUENCE [LARGE SCALE GENOMIC DNA]</scope>
    <source>
        <strain evidence="1 2">CAU 1517</strain>
    </source>
</reference>
<dbReference type="EMBL" id="VANU01000003">
    <property type="protein sequence ID" value="TLP38519.1"/>
    <property type="molecule type" value="Genomic_DNA"/>
</dbReference>
<dbReference type="SUPFAM" id="SSF53335">
    <property type="entry name" value="S-adenosyl-L-methionine-dependent methyltransferases"/>
    <property type="match status" value="1"/>
</dbReference>
<dbReference type="Pfam" id="PF13489">
    <property type="entry name" value="Methyltransf_23"/>
    <property type="match status" value="1"/>
</dbReference>
<evidence type="ECO:0000313" key="2">
    <source>
        <dbReference type="Proteomes" id="UP000308901"/>
    </source>
</evidence>
<proteinExistence type="predicted"/>
<dbReference type="CDD" id="cd02440">
    <property type="entry name" value="AdoMet_MTases"/>
    <property type="match status" value="1"/>
</dbReference>
<keyword evidence="1" id="KW-0489">Methyltransferase</keyword>
<protein>
    <submittedName>
        <fullName evidence="1">Class I SAM-dependent methyltransferase</fullName>
    </submittedName>
</protein>
<keyword evidence="2" id="KW-1185">Reference proteome</keyword>
<gene>
    <name evidence="1" type="ORF">FDK22_08650</name>
</gene>
<accession>A0A5R8Y0Y9</accession>
<sequence>MRCQICKEETEFEEYDTAKHKWYVCKYCTNAFSLPKKDVSYTQEFYDYFINFGHIKKQSYVFQNFMLEMEDIFEVDGFNFQDKKILDISGGNGHFVKKFEKFGARAYLTEINETVVKYARNRLKIPAIVFDLNDKRNKLFEEEFDVILLRSCIMFCEDLSLLLKNLISRCHDKTLVVFYDCIPPLIKKMYQFENDDYIYRFFYDKEYLYKSFEENGFDVIQHDYRNALDKSVHYVLKVKKNG</sequence>
<organism evidence="1 2">
    <name type="scientific">Arcobacter arenosus</name>
    <dbReference type="NCBI Taxonomy" id="2576037"/>
    <lineage>
        <taxon>Bacteria</taxon>
        <taxon>Pseudomonadati</taxon>
        <taxon>Campylobacterota</taxon>
        <taxon>Epsilonproteobacteria</taxon>
        <taxon>Campylobacterales</taxon>
        <taxon>Arcobacteraceae</taxon>
        <taxon>Arcobacter</taxon>
    </lineage>
</organism>
<dbReference type="GO" id="GO:0008168">
    <property type="term" value="F:methyltransferase activity"/>
    <property type="evidence" value="ECO:0007669"/>
    <property type="project" value="UniProtKB-KW"/>
</dbReference>
<dbReference type="InterPro" id="IPR029063">
    <property type="entry name" value="SAM-dependent_MTases_sf"/>
</dbReference>
<dbReference type="OrthoDB" id="9781225at2"/>
<dbReference type="Gene3D" id="3.40.50.150">
    <property type="entry name" value="Vaccinia Virus protein VP39"/>
    <property type="match status" value="1"/>
</dbReference>
<dbReference type="AlphaFoldDB" id="A0A5R8Y0Y9"/>
<dbReference type="RefSeq" id="WP_138152514.1">
    <property type="nucleotide sequence ID" value="NZ_VANU01000003.1"/>
</dbReference>
<dbReference type="PANTHER" id="PTHR43861">
    <property type="entry name" value="TRANS-ACONITATE 2-METHYLTRANSFERASE-RELATED"/>
    <property type="match status" value="1"/>
</dbReference>
<comment type="caution">
    <text evidence="1">The sequence shown here is derived from an EMBL/GenBank/DDBJ whole genome shotgun (WGS) entry which is preliminary data.</text>
</comment>
<keyword evidence="1" id="KW-0808">Transferase</keyword>